<proteinExistence type="predicted"/>
<name>A0A147B6J1_9ACAR</name>
<accession>A0A147B6J1</accession>
<sequence length="181" mass="20035">RRKSPWFGCRAKRVIRVPVNAEQTGKQRQDPSSADESSRGHVKRLCVESTATDEEKSPHKKDAELSGSEGAALSTCSASPIAASPVVGKDGDGDLATAIQDSSNTGETTGNDEVRELRLDRARLKTILETTVRITEGYSIEVLERLRSALLNIIQSHRRAWDRTPMLEELEQEVQRFQGLH</sequence>
<feature type="region of interest" description="Disordered" evidence="1">
    <location>
        <begin position="15"/>
        <end position="68"/>
    </location>
</feature>
<feature type="compositionally biased region" description="Basic and acidic residues" evidence="1">
    <location>
        <begin position="53"/>
        <end position="64"/>
    </location>
</feature>
<evidence type="ECO:0000313" key="2">
    <source>
        <dbReference type="EMBL" id="JAR86398.1"/>
    </source>
</evidence>
<feature type="non-terminal residue" evidence="2">
    <location>
        <position position="1"/>
    </location>
</feature>
<dbReference type="AlphaFoldDB" id="A0A147B6J1"/>
<feature type="region of interest" description="Disordered" evidence="1">
    <location>
        <begin position="84"/>
        <end position="112"/>
    </location>
</feature>
<dbReference type="EMBL" id="GEIB01002082">
    <property type="protein sequence ID" value="JAR86398.1"/>
    <property type="molecule type" value="Transcribed_RNA"/>
</dbReference>
<feature type="compositionally biased region" description="Polar residues" evidence="1">
    <location>
        <begin position="21"/>
        <end position="35"/>
    </location>
</feature>
<reference evidence="2" key="1">
    <citation type="submission" date="2016-03" db="EMBL/GenBank/DDBJ databases">
        <title>Gut transcriptome analysis on engorged females of Ornithodoros mimon (Acari: Argasidae) and phylogenetic inferences of soft ticks.</title>
        <authorList>
            <person name="Landulfo G.A."/>
            <person name="Giovanni D."/>
            <person name="Carvalho E."/>
            <person name="Junqueira-de-Azevedo I."/>
            <person name="Patane J."/>
            <person name="Mendoca R."/>
            <person name="Barros-Battesti D."/>
        </authorList>
    </citation>
    <scope>NUCLEOTIDE SEQUENCE</scope>
    <source>
        <strain evidence="2">Females</strain>
        <tissue evidence="2">Gut</tissue>
    </source>
</reference>
<feature type="compositionally biased region" description="Polar residues" evidence="1">
    <location>
        <begin position="99"/>
        <end position="111"/>
    </location>
</feature>
<evidence type="ECO:0000256" key="1">
    <source>
        <dbReference type="SAM" id="MobiDB-lite"/>
    </source>
</evidence>
<protein>
    <submittedName>
        <fullName evidence="2">Atpase family aaa domain containing protein 2</fullName>
    </submittedName>
</protein>
<organism evidence="2">
    <name type="scientific">Alectorobius mimon</name>
    <dbReference type="NCBI Taxonomy" id="360319"/>
    <lineage>
        <taxon>Eukaryota</taxon>
        <taxon>Metazoa</taxon>
        <taxon>Ecdysozoa</taxon>
        <taxon>Arthropoda</taxon>
        <taxon>Chelicerata</taxon>
        <taxon>Arachnida</taxon>
        <taxon>Acari</taxon>
        <taxon>Parasitiformes</taxon>
        <taxon>Ixodida</taxon>
        <taxon>Ixodoidea</taxon>
        <taxon>Argasidae</taxon>
        <taxon>Ornithodorinae</taxon>
        <taxon>Alectorobius</taxon>
    </lineage>
</organism>